<dbReference type="Gene3D" id="1.10.10.10">
    <property type="entry name" value="Winged helix-like DNA-binding domain superfamily/Winged helix DNA-binding domain"/>
    <property type="match status" value="1"/>
</dbReference>
<evidence type="ECO:0000313" key="5">
    <source>
        <dbReference type="EMBL" id="ODM02898.1"/>
    </source>
</evidence>
<dbReference type="GO" id="GO:0003700">
    <property type="term" value="F:DNA-binding transcription factor activity"/>
    <property type="evidence" value="ECO:0007669"/>
    <property type="project" value="InterPro"/>
</dbReference>
<evidence type="ECO:0000256" key="2">
    <source>
        <dbReference type="ARBA" id="ARBA00023125"/>
    </source>
</evidence>
<dbReference type="AlphaFoldDB" id="A0A1E3A2D7"/>
<comment type="caution">
    <text evidence="5">The sequence shown here is derived from an EMBL/GenBank/DDBJ whole genome shotgun (WGS) entry which is preliminary data.</text>
</comment>
<protein>
    <submittedName>
        <fullName evidence="6">GntR family transcriptional regulator</fullName>
    </submittedName>
    <submittedName>
        <fullName evidence="5">HTH-type transcriptional repressor YtrA</fullName>
    </submittedName>
</protein>
<sequence length="133" mass="15497">MIILDYKDARPIYEQVVDKFQKLILTGALEPNTKMPPVRSLAVELSINPNTIQRAYSELEREGFIYTVKGRGNFVAYDESLLRYRKDEIYRKLEEIVREAGEIGISRQELSDYLGERQEKVLHVTSGEDFCYD</sequence>
<dbReference type="Proteomes" id="UP000094869">
    <property type="component" value="Unassembled WGS sequence"/>
</dbReference>
<dbReference type="PANTHER" id="PTHR38445">
    <property type="entry name" value="HTH-TYPE TRANSCRIPTIONAL REPRESSOR YTRA"/>
    <property type="match status" value="1"/>
</dbReference>
<dbReference type="PANTHER" id="PTHR38445:SF9">
    <property type="entry name" value="HTH-TYPE TRANSCRIPTIONAL REPRESSOR YTRA"/>
    <property type="match status" value="1"/>
</dbReference>
<dbReference type="PROSITE" id="PS50949">
    <property type="entry name" value="HTH_GNTR"/>
    <property type="match status" value="1"/>
</dbReference>
<keyword evidence="2" id="KW-0238">DNA-binding</keyword>
<dbReference type="CDD" id="cd07377">
    <property type="entry name" value="WHTH_GntR"/>
    <property type="match status" value="1"/>
</dbReference>
<dbReference type="RefSeq" id="WP_069159420.1">
    <property type="nucleotide sequence ID" value="NZ_DBFYTW010000278.1"/>
</dbReference>
<dbReference type="EMBL" id="MEHD01000023">
    <property type="protein sequence ID" value="ODR56619.1"/>
    <property type="molecule type" value="Genomic_DNA"/>
</dbReference>
<evidence type="ECO:0000313" key="8">
    <source>
        <dbReference type="Proteomes" id="UP000095003"/>
    </source>
</evidence>
<evidence type="ECO:0000256" key="1">
    <source>
        <dbReference type="ARBA" id="ARBA00023015"/>
    </source>
</evidence>
<dbReference type="InterPro" id="IPR036390">
    <property type="entry name" value="WH_DNA-bd_sf"/>
</dbReference>
<reference evidence="6 7" key="2">
    <citation type="submission" date="2016-08" db="EMBL/GenBank/DDBJ databases">
        <title>Characterization of Isolates of Eisenbergiella tayi Derived from Blood Cultures, Using Whole Genome Sequencing.</title>
        <authorList>
            <person name="Bernier A.-M."/>
            <person name="Burdz T."/>
            <person name="Wiebe D."/>
            <person name="Bernard K."/>
        </authorList>
    </citation>
    <scope>NUCLEOTIDE SEQUENCE [LARGE SCALE GENOMIC DNA]</scope>
    <source>
        <strain evidence="6 7">NML120146</strain>
    </source>
</reference>
<gene>
    <name evidence="5" type="primary">ytrA_7</name>
    <name evidence="5" type="ORF">BEH84_06129</name>
    <name evidence="6" type="ORF">BEI63_14115</name>
</gene>
<accession>A0A1E3A2D7</accession>
<reference evidence="5 8" key="1">
    <citation type="submission" date="2016-07" db="EMBL/GenBank/DDBJ databases">
        <title>Characterization of isolates of Eisenbergiella tayi derived from blood cultures, using whole genome sequencing.</title>
        <authorList>
            <person name="Burdz T."/>
            <person name="Wiebe D."/>
            <person name="Huynh C."/>
            <person name="Bernard K."/>
        </authorList>
    </citation>
    <scope>NUCLEOTIDE SEQUENCE [LARGE SCALE GENOMIC DNA]</scope>
    <source>
        <strain evidence="5 8">NML 120489</strain>
    </source>
</reference>
<proteinExistence type="predicted"/>
<dbReference type="EMBL" id="MCGI01000008">
    <property type="protein sequence ID" value="ODM02898.1"/>
    <property type="molecule type" value="Genomic_DNA"/>
</dbReference>
<dbReference type="Pfam" id="PF00392">
    <property type="entry name" value="GntR"/>
    <property type="match status" value="1"/>
</dbReference>
<evidence type="ECO:0000259" key="4">
    <source>
        <dbReference type="PROSITE" id="PS50949"/>
    </source>
</evidence>
<dbReference type="SMART" id="SM00345">
    <property type="entry name" value="HTH_GNTR"/>
    <property type="match status" value="1"/>
</dbReference>
<keyword evidence="3" id="KW-0804">Transcription</keyword>
<organism evidence="5 8">
    <name type="scientific">Eisenbergiella tayi</name>
    <dbReference type="NCBI Taxonomy" id="1432052"/>
    <lineage>
        <taxon>Bacteria</taxon>
        <taxon>Bacillati</taxon>
        <taxon>Bacillota</taxon>
        <taxon>Clostridia</taxon>
        <taxon>Lachnospirales</taxon>
        <taxon>Lachnospiraceae</taxon>
        <taxon>Eisenbergiella</taxon>
    </lineage>
</organism>
<evidence type="ECO:0000313" key="7">
    <source>
        <dbReference type="Proteomes" id="UP000094869"/>
    </source>
</evidence>
<dbReference type="GO" id="GO:0003677">
    <property type="term" value="F:DNA binding"/>
    <property type="evidence" value="ECO:0007669"/>
    <property type="project" value="UniProtKB-KW"/>
</dbReference>
<evidence type="ECO:0000256" key="3">
    <source>
        <dbReference type="ARBA" id="ARBA00023163"/>
    </source>
</evidence>
<feature type="domain" description="HTH gntR-type" evidence="4">
    <location>
        <begin position="10"/>
        <end position="78"/>
    </location>
</feature>
<evidence type="ECO:0000313" key="6">
    <source>
        <dbReference type="EMBL" id="ODR56619.1"/>
    </source>
</evidence>
<dbReference type="InterPro" id="IPR000524">
    <property type="entry name" value="Tscrpt_reg_HTH_GntR"/>
</dbReference>
<dbReference type="SUPFAM" id="SSF46785">
    <property type="entry name" value="Winged helix' DNA-binding domain"/>
    <property type="match status" value="1"/>
</dbReference>
<keyword evidence="7" id="KW-1185">Reference proteome</keyword>
<name>A0A1E3A2D7_9FIRM</name>
<keyword evidence="1" id="KW-0805">Transcription regulation</keyword>
<dbReference type="InterPro" id="IPR036388">
    <property type="entry name" value="WH-like_DNA-bd_sf"/>
</dbReference>
<dbReference type="Proteomes" id="UP000095003">
    <property type="component" value="Unassembled WGS sequence"/>
</dbReference>
<dbReference type="PATRIC" id="fig|1432052.3.peg.6776"/>